<comment type="caution">
    <text evidence="1">The sequence shown here is derived from an EMBL/GenBank/DDBJ whole genome shotgun (WGS) entry which is preliminary data.</text>
</comment>
<evidence type="ECO:0000313" key="1">
    <source>
        <dbReference type="EMBL" id="CAB3383835.1"/>
    </source>
</evidence>
<protein>
    <submittedName>
        <fullName evidence="1">Uncharacterized protein</fullName>
    </submittedName>
</protein>
<proteinExistence type="predicted"/>
<dbReference type="EMBL" id="CADEPI010000773">
    <property type="protein sequence ID" value="CAB3388398.1"/>
    <property type="molecule type" value="Genomic_DNA"/>
</dbReference>
<evidence type="ECO:0000313" key="3">
    <source>
        <dbReference type="Proteomes" id="UP000494165"/>
    </source>
</evidence>
<reference evidence="1 3" key="1">
    <citation type="submission" date="2020-04" db="EMBL/GenBank/DDBJ databases">
        <authorList>
            <person name="Alioto T."/>
            <person name="Alioto T."/>
            <person name="Gomez Garrido J."/>
        </authorList>
    </citation>
    <scope>NUCLEOTIDE SEQUENCE [LARGE SCALE GENOMIC DNA]</scope>
</reference>
<sequence>MFAEPRGGQPPTAAPPVLVTQTNSALGKDVAIRQKNISINNGYVFVDCHDLYRTDTDDQPVSMAHNLLHWSTNTLSTEVSPSQLPSLLSSQLG</sequence>
<keyword evidence="3" id="KW-1185">Reference proteome</keyword>
<dbReference type="EMBL" id="CADEPI010000325">
    <property type="protein sequence ID" value="CAB3383835.1"/>
    <property type="molecule type" value="Genomic_DNA"/>
</dbReference>
<name>A0A8S1DNU6_9INSE</name>
<dbReference type="AlphaFoldDB" id="A0A8S1DNU6"/>
<accession>A0A8S1DNU6</accession>
<evidence type="ECO:0000313" key="2">
    <source>
        <dbReference type="EMBL" id="CAB3388398.1"/>
    </source>
</evidence>
<gene>
    <name evidence="2" type="ORF">CLODIP_2_CD00606</name>
    <name evidence="1" type="ORF">CLODIP_2_CD03465</name>
</gene>
<organism evidence="1 3">
    <name type="scientific">Cloeon dipterum</name>
    <dbReference type="NCBI Taxonomy" id="197152"/>
    <lineage>
        <taxon>Eukaryota</taxon>
        <taxon>Metazoa</taxon>
        <taxon>Ecdysozoa</taxon>
        <taxon>Arthropoda</taxon>
        <taxon>Hexapoda</taxon>
        <taxon>Insecta</taxon>
        <taxon>Pterygota</taxon>
        <taxon>Palaeoptera</taxon>
        <taxon>Ephemeroptera</taxon>
        <taxon>Pisciforma</taxon>
        <taxon>Baetidae</taxon>
        <taxon>Cloeon</taxon>
    </lineage>
</organism>
<dbReference type="Proteomes" id="UP000494165">
    <property type="component" value="Unassembled WGS sequence"/>
</dbReference>